<dbReference type="Gene3D" id="3.40.50.300">
    <property type="entry name" value="P-loop containing nucleotide triphosphate hydrolases"/>
    <property type="match status" value="1"/>
</dbReference>
<accession>A0AAD3DJB8</accession>
<keyword evidence="5" id="KW-1185">Reference proteome</keyword>
<evidence type="ECO:0000256" key="2">
    <source>
        <dbReference type="PIRSR" id="PIRSR637359-2"/>
    </source>
</evidence>
<dbReference type="GO" id="GO:0008146">
    <property type="term" value="F:sulfotransferase activity"/>
    <property type="evidence" value="ECO:0007669"/>
    <property type="project" value="InterPro"/>
</dbReference>
<dbReference type="PANTHER" id="PTHR10605:SF56">
    <property type="entry name" value="BIFUNCTIONAL HEPARAN SULFATE N-DEACETYLASE_N-SULFOTRANSFERASE"/>
    <property type="match status" value="1"/>
</dbReference>
<sequence length="183" mass="21060">MEAQCYARENFFGWSVYDVFLENYLSHFPQQQVMVLYTDDLASQPLEVFRRVEDFLGVRHHQYDEVRSALIFNSRDCYNWKCGKQKEEVQPLTLDSIDNTTTATESQQQQQQPQSTTTGAGNGMALMSVENIGKSNNGNRNSAFTQATARLTAFYRPHMQRLFRWADRGIIAQPPAAWRTAYG</sequence>
<organism evidence="4 5">
    <name type="scientific">Astrephomene gubernaculifera</name>
    <dbReference type="NCBI Taxonomy" id="47775"/>
    <lineage>
        <taxon>Eukaryota</taxon>
        <taxon>Viridiplantae</taxon>
        <taxon>Chlorophyta</taxon>
        <taxon>core chlorophytes</taxon>
        <taxon>Chlorophyceae</taxon>
        <taxon>CS clade</taxon>
        <taxon>Chlamydomonadales</taxon>
        <taxon>Astrephomenaceae</taxon>
        <taxon>Astrephomene</taxon>
    </lineage>
</organism>
<protein>
    <recommendedName>
        <fullName evidence="6">Sulfotransferase</fullName>
    </recommendedName>
</protein>
<evidence type="ECO:0000313" key="5">
    <source>
        <dbReference type="Proteomes" id="UP001054857"/>
    </source>
</evidence>
<keyword evidence="1" id="KW-0808">Transferase</keyword>
<evidence type="ECO:0000256" key="3">
    <source>
        <dbReference type="SAM" id="MobiDB-lite"/>
    </source>
</evidence>
<feature type="region of interest" description="Disordered" evidence="3">
    <location>
        <begin position="100"/>
        <end position="122"/>
    </location>
</feature>
<proteinExistence type="predicted"/>
<gene>
    <name evidence="4" type="ORF">Agub_g3856</name>
</gene>
<evidence type="ECO:0000256" key="1">
    <source>
        <dbReference type="ARBA" id="ARBA00022679"/>
    </source>
</evidence>
<evidence type="ECO:0008006" key="6">
    <source>
        <dbReference type="Google" id="ProtNLM"/>
    </source>
</evidence>
<reference evidence="4 5" key="1">
    <citation type="journal article" date="2021" name="Sci. Rep.">
        <title>Genome sequencing of the multicellular alga Astrephomene provides insights into convergent evolution of germ-soma differentiation.</title>
        <authorList>
            <person name="Yamashita S."/>
            <person name="Yamamoto K."/>
            <person name="Matsuzaki R."/>
            <person name="Suzuki S."/>
            <person name="Yamaguchi H."/>
            <person name="Hirooka S."/>
            <person name="Minakuchi Y."/>
            <person name="Miyagishima S."/>
            <person name="Kawachi M."/>
            <person name="Toyoda A."/>
            <person name="Nozaki H."/>
        </authorList>
    </citation>
    <scope>NUCLEOTIDE SEQUENCE [LARGE SCALE GENOMIC DNA]</scope>
    <source>
        <strain evidence="4 5">NIES-4017</strain>
    </source>
</reference>
<dbReference type="InterPro" id="IPR027417">
    <property type="entry name" value="P-loop_NTPase"/>
</dbReference>
<name>A0AAD3DJB8_9CHLO</name>
<feature type="binding site" evidence="2">
    <location>
        <position position="78"/>
    </location>
    <ligand>
        <name>3'-phosphoadenylyl sulfate</name>
        <dbReference type="ChEBI" id="CHEBI:58339"/>
    </ligand>
</feature>
<dbReference type="SUPFAM" id="SSF52540">
    <property type="entry name" value="P-loop containing nucleoside triphosphate hydrolases"/>
    <property type="match status" value="1"/>
</dbReference>
<dbReference type="Proteomes" id="UP001054857">
    <property type="component" value="Unassembled WGS sequence"/>
</dbReference>
<dbReference type="PANTHER" id="PTHR10605">
    <property type="entry name" value="HEPARAN SULFATE SULFOTRANSFERASE"/>
    <property type="match status" value="1"/>
</dbReference>
<evidence type="ECO:0000313" key="4">
    <source>
        <dbReference type="EMBL" id="GFR42865.1"/>
    </source>
</evidence>
<comment type="caution">
    <text evidence="4">The sequence shown here is derived from an EMBL/GenBank/DDBJ whole genome shotgun (WGS) entry which is preliminary data.</text>
</comment>
<dbReference type="AlphaFoldDB" id="A0AAD3DJB8"/>
<dbReference type="InterPro" id="IPR037359">
    <property type="entry name" value="NST/OST"/>
</dbReference>
<dbReference type="EMBL" id="BMAR01000004">
    <property type="protein sequence ID" value="GFR42865.1"/>
    <property type="molecule type" value="Genomic_DNA"/>
</dbReference>
<feature type="compositionally biased region" description="Low complexity" evidence="3">
    <location>
        <begin position="100"/>
        <end position="118"/>
    </location>
</feature>